<comment type="cofactor">
    <cofactor evidence="1">
        <name>heme c</name>
        <dbReference type="ChEBI" id="CHEBI:61717"/>
    </cofactor>
</comment>
<sequence length="121" mass="13090">MKKLLTALVVGMALSGAAQAGDMVKMMGKLEGRANHEMLHDDCANCHVDKNKKAIDDSSCIACHGKPSEIAIDESILPVHEANPHKSVHFGDGASCLACHAEHKQKAPICTDCHRTWFEVM</sequence>
<accession>A0ABT0NEF3</accession>
<reference evidence="11 12" key="1">
    <citation type="submission" date="2022-01" db="EMBL/GenBank/DDBJ databases">
        <title>Whole genome-based taxonomy of the Shewanellaceae.</title>
        <authorList>
            <person name="Martin-Rodriguez A.J."/>
        </authorList>
    </citation>
    <scope>NUCLEOTIDE SEQUENCE [LARGE SCALE GENOMIC DNA]</scope>
    <source>
        <strain evidence="11 12">DSM 21332</strain>
    </source>
</reference>
<evidence type="ECO:0000256" key="3">
    <source>
        <dbReference type="ARBA" id="ARBA00022448"/>
    </source>
</evidence>
<feature type="chain" id="PRO_5046588271" evidence="9">
    <location>
        <begin position="21"/>
        <end position="121"/>
    </location>
</feature>
<dbReference type="Proteomes" id="UP001202831">
    <property type="component" value="Unassembled WGS sequence"/>
</dbReference>
<keyword evidence="3" id="KW-0813">Transport</keyword>
<protein>
    <submittedName>
        <fullName evidence="11">Cytochrome c3 family protein</fullName>
    </submittedName>
</protein>
<evidence type="ECO:0000256" key="9">
    <source>
        <dbReference type="SAM" id="SignalP"/>
    </source>
</evidence>
<keyword evidence="8" id="KW-0408">Iron</keyword>
<dbReference type="RefSeq" id="WP_115138650.1">
    <property type="nucleotide sequence ID" value="NZ_JAKIKT010000012.1"/>
</dbReference>
<evidence type="ECO:0000256" key="7">
    <source>
        <dbReference type="ARBA" id="ARBA00022982"/>
    </source>
</evidence>
<evidence type="ECO:0000256" key="6">
    <source>
        <dbReference type="ARBA" id="ARBA00022764"/>
    </source>
</evidence>
<evidence type="ECO:0000313" key="12">
    <source>
        <dbReference type="Proteomes" id="UP001202831"/>
    </source>
</evidence>
<comment type="subcellular location">
    <subcellularLocation>
        <location evidence="2">Periplasm</location>
    </subcellularLocation>
</comment>
<feature type="signal peptide" evidence="9">
    <location>
        <begin position="1"/>
        <end position="20"/>
    </location>
</feature>
<evidence type="ECO:0000256" key="2">
    <source>
        <dbReference type="ARBA" id="ARBA00004418"/>
    </source>
</evidence>
<evidence type="ECO:0000256" key="1">
    <source>
        <dbReference type="ARBA" id="ARBA00001926"/>
    </source>
</evidence>
<keyword evidence="6" id="KW-0574">Periplasm</keyword>
<evidence type="ECO:0000256" key="8">
    <source>
        <dbReference type="ARBA" id="ARBA00023004"/>
    </source>
</evidence>
<keyword evidence="4" id="KW-0349">Heme</keyword>
<proteinExistence type="predicted"/>
<dbReference type="Pfam" id="PF14537">
    <property type="entry name" value="Cytochrom_c3_2"/>
    <property type="match status" value="1"/>
</dbReference>
<evidence type="ECO:0000259" key="10">
    <source>
        <dbReference type="Pfam" id="PF14537"/>
    </source>
</evidence>
<keyword evidence="12" id="KW-1185">Reference proteome</keyword>
<evidence type="ECO:0000313" key="11">
    <source>
        <dbReference type="EMBL" id="MCL2916231.1"/>
    </source>
</evidence>
<dbReference type="EMBL" id="JAKIKT010000012">
    <property type="protein sequence ID" value="MCL2916231.1"/>
    <property type="molecule type" value="Genomic_DNA"/>
</dbReference>
<organism evidence="11 12">
    <name type="scientific">Shewanella corallii</name>
    <dbReference type="NCBI Taxonomy" id="560080"/>
    <lineage>
        <taxon>Bacteria</taxon>
        <taxon>Pseudomonadati</taxon>
        <taxon>Pseudomonadota</taxon>
        <taxon>Gammaproteobacteria</taxon>
        <taxon>Alteromonadales</taxon>
        <taxon>Shewanellaceae</taxon>
        <taxon>Shewanella</taxon>
    </lineage>
</organism>
<keyword evidence="9" id="KW-0732">Signal</keyword>
<evidence type="ECO:0000256" key="4">
    <source>
        <dbReference type="ARBA" id="ARBA00022617"/>
    </source>
</evidence>
<gene>
    <name evidence="11" type="ORF">L2725_21070</name>
</gene>
<dbReference type="InterPro" id="IPR036280">
    <property type="entry name" value="Multihaem_cyt_sf"/>
</dbReference>
<name>A0ABT0NEF3_9GAMM</name>
<dbReference type="InterPro" id="IPR012286">
    <property type="entry name" value="Tetrahaem_cytochrome"/>
</dbReference>
<feature type="domain" description="Tetrahaem cytochrome" evidence="10">
    <location>
        <begin position="36"/>
        <end position="114"/>
    </location>
</feature>
<comment type="caution">
    <text evidence="11">The sequence shown here is derived from an EMBL/GenBank/DDBJ whole genome shotgun (WGS) entry which is preliminary data.</text>
</comment>
<dbReference type="SUPFAM" id="SSF48695">
    <property type="entry name" value="Multiheme cytochromes"/>
    <property type="match status" value="1"/>
</dbReference>
<keyword evidence="5" id="KW-0479">Metal-binding</keyword>
<evidence type="ECO:0000256" key="5">
    <source>
        <dbReference type="ARBA" id="ARBA00022723"/>
    </source>
</evidence>
<dbReference type="Gene3D" id="1.10.1130.10">
    <property type="entry name" value="Flavocytochrome C3, Chain A"/>
    <property type="match status" value="1"/>
</dbReference>
<keyword evidence="7" id="KW-0249">Electron transport</keyword>